<keyword evidence="1" id="KW-0732">Signal</keyword>
<keyword evidence="3" id="KW-1185">Reference proteome</keyword>
<dbReference type="Proteomes" id="UP000886520">
    <property type="component" value="Chromosome 19"/>
</dbReference>
<evidence type="ECO:0000313" key="3">
    <source>
        <dbReference type="Proteomes" id="UP000886520"/>
    </source>
</evidence>
<feature type="chain" id="PRO_5038627043" evidence="1">
    <location>
        <begin position="19"/>
        <end position="131"/>
    </location>
</feature>
<protein>
    <submittedName>
        <fullName evidence="2">Uncharacterized protein</fullName>
    </submittedName>
</protein>
<dbReference type="EMBL" id="JABFUD020000019">
    <property type="protein sequence ID" value="KAI5065531.1"/>
    <property type="molecule type" value="Genomic_DNA"/>
</dbReference>
<name>A0A9D4ZAE5_ADICA</name>
<dbReference type="PANTHER" id="PTHR36896:SF2">
    <property type="entry name" value="OS01G0729500 PROTEIN"/>
    <property type="match status" value="1"/>
</dbReference>
<feature type="signal peptide" evidence="1">
    <location>
        <begin position="1"/>
        <end position="18"/>
    </location>
</feature>
<dbReference type="OrthoDB" id="884905at2759"/>
<proteinExistence type="predicted"/>
<organism evidence="2 3">
    <name type="scientific">Adiantum capillus-veneris</name>
    <name type="common">Maidenhair fern</name>
    <dbReference type="NCBI Taxonomy" id="13818"/>
    <lineage>
        <taxon>Eukaryota</taxon>
        <taxon>Viridiplantae</taxon>
        <taxon>Streptophyta</taxon>
        <taxon>Embryophyta</taxon>
        <taxon>Tracheophyta</taxon>
        <taxon>Polypodiopsida</taxon>
        <taxon>Polypodiidae</taxon>
        <taxon>Polypodiales</taxon>
        <taxon>Pteridineae</taxon>
        <taxon>Pteridaceae</taxon>
        <taxon>Vittarioideae</taxon>
        <taxon>Adiantum</taxon>
    </lineage>
</organism>
<sequence>MAFCSLWLGVIIMLNARALLTKCVELRDNTRCIFNDKHTCEKAQSKQCEWCELPQECHHLAVVSKLGVNCNGSQRRRLKEVEDCASIASKDKCLSLDHCRWCRSESLDDGCFGAWEARKLPLEVFECTKGS</sequence>
<reference evidence="2" key="1">
    <citation type="submission" date="2021-01" db="EMBL/GenBank/DDBJ databases">
        <title>Adiantum capillus-veneris genome.</title>
        <authorList>
            <person name="Fang Y."/>
            <person name="Liao Q."/>
        </authorList>
    </citation>
    <scope>NUCLEOTIDE SEQUENCE</scope>
    <source>
        <strain evidence="2">H3</strain>
        <tissue evidence="2">Leaf</tissue>
    </source>
</reference>
<comment type="caution">
    <text evidence="2">The sequence shown here is derived from an EMBL/GenBank/DDBJ whole genome shotgun (WGS) entry which is preliminary data.</text>
</comment>
<evidence type="ECO:0000313" key="2">
    <source>
        <dbReference type="EMBL" id="KAI5065531.1"/>
    </source>
</evidence>
<dbReference type="AlphaFoldDB" id="A0A9D4ZAE5"/>
<gene>
    <name evidence="2" type="ORF">GOP47_0020226</name>
</gene>
<dbReference type="PANTHER" id="PTHR36896">
    <property type="entry name" value="OS01G0729500 PROTEIN"/>
    <property type="match status" value="1"/>
</dbReference>
<accession>A0A9D4ZAE5</accession>
<evidence type="ECO:0000256" key="1">
    <source>
        <dbReference type="SAM" id="SignalP"/>
    </source>
</evidence>